<dbReference type="EMBL" id="QXUI01000015">
    <property type="protein sequence ID" value="RIM90665.1"/>
    <property type="molecule type" value="Genomic_DNA"/>
</dbReference>
<name>A0AAQ0RW23_STAXY</name>
<reference evidence="2 3" key="1">
    <citation type="journal article" date="2016" name="Front. Microbiol.">
        <title>Comprehensive Phylogenetic Analysis of Bovine Non-aureus Staphylococci Species Based on Whole-Genome Sequencing.</title>
        <authorList>
            <person name="Naushad S."/>
            <person name="Barkema H.W."/>
            <person name="Luby C."/>
            <person name="Condas L.A."/>
            <person name="Nobrega D.B."/>
            <person name="Carson D.A."/>
            <person name="De Buck J."/>
        </authorList>
    </citation>
    <scope>NUCLEOTIDE SEQUENCE [LARGE SCALE GENOMIC DNA]</scope>
    <source>
        <strain evidence="2 3">SNUC 1349</strain>
    </source>
</reference>
<sequence>MKYVKKDNNFKQFQKEINNIKKNIKKDKQYSVKLGEITDNKDKTILSIKKDGKKYFFLDKITFEPQLYPVYVKEYSNNAIYEYELGKKFKTSAEKNSISKVGDFFVGKYSIDTKKTIKDNKIIGEVNGQLFFNTENRNNDGKIIADDSFNQGWFKANTNAKKLLDDNSIKLMINDQEEEYNPNKVYGKYPLENKTFNIQAIGKIDDKVFKSETISLNRNGDNQPQNINLKFDLPKIKRYKHDTEDIKKEAKSFLEDYMDHLNKAYDKGDYDYIKNDIDKGTELAKRIKKETKHKQKINYKIKSFDTIERSNNKLNIKLTKSNNDYTTTGTYTLKFDYKNQFKITDYKD</sequence>
<evidence type="ECO:0000313" key="3">
    <source>
        <dbReference type="Proteomes" id="UP000285579"/>
    </source>
</evidence>
<gene>
    <name evidence="2" type="ORF">BU104_13660</name>
</gene>
<dbReference type="Pfam" id="PF22819">
    <property type="entry name" value="TcaA_5th"/>
    <property type="match status" value="1"/>
</dbReference>
<evidence type="ECO:0000259" key="1">
    <source>
        <dbReference type="Pfam" id="PF22819"/>
    </source>
</evidence>
<proteinExistence type="predicted"/>
<accession>A0AAQ0RW23</accession>
<evidence type="ECO:0000313" key="2">
    <source>
        <dbReference type="EMBL" id="RIM90665.1"/>
    </source>
</evidence>
<comment type="caution">
    <text evidence="2">The sequence shown here is derived from an EMBL/GenBank/DDBJ whole genome shotgun (WGS) entry which is preliminary data.</text>
</comment>
<dbReference type="Proteomes" id="UP000285579">
    <property type="component" value="Unassembled WGS sequence"/>
</dbReference>
<feature type="domain" description="TcaA protein NTF2-like" evidence="1">
    <location>
        <begin position="247"/>
        <end position="346"/>
    </location>
</feature>
<organism evidence="2 3">
    <name type="scientific">Staphylococcus xylosus</name>
    <dbReference type="NCBI Taxonomy" id="1288"/>
    <lineage>
        <taxon>Bacteria</taxon>
        <taxon>Bacillati</taxon>
        <taxon>Bacillota</taxon>
        <taxon>Bacilli</taxon>
        <taxon>Bacillales</taxon>
        <taxon>Staphylococcaceae</taxon>
        <taxon>Staphylococcus</taxon>
    </lineage>
</organism>
<dbReference type="AlphaFoldDB" id="A0AAQ0RW23"/>
<dbReference type="InterPro" id="IPR054528">
    <property type="entry name" value="TcaA_5th"/>
</dbReference>
<protein>
    <recommendedName>
        <fullName evidence="1">TcaA protein NTF2-like domain-containing protein</fullName>
    </recommendedName>
</protein>